<sequence>MGFALPNGATVFVGSKLATPVAVTGVSNAAGAVFTVANGHGLAVGRCGAGYQWLGTD</sequence>
<dbReference type="Proteomes" id="UP000310719">
    <property type="component" value="Chromosome"/>
</dbReference>
<organism evidence="1 2">
    <name type="scientific">Leclercia adecarboxylata</name>
    <dbReference type="NCBI Taxonomy" id="83655"/>
    <lineage>
        <taxon>Bacteria</taxon>
        <taxon>Pseudomonadati</taxon>
        <taxon>Pseudomonadota</taxon>
        <taxon>Gammaproteobacteria</taxon>
        <taxon>Enterobacterales</taxon>
        <taxon>Enterobacteriaceae</taxon>
        <taxon>Leclercia</taxon>
    </lineage>
</organism>
<gene>
    <name evidence="1" type="ORF">NCTC13032_04464</name>
</gene>
<evidence type="ECO:0000313" key="1">
    <source>
        <dbReference type="EMBL" id="VTP69587.1"/>
    </source>
</evidence>
<dbReference type="AlphaFoldDB" id="A0A4U9HY55"/>
<name>A0A4U9HY55_9ENTR</name>
<dbReference type="EMBL" id="LR590464">
    <property type="protein sequence ID" value="VTP69587.1"/>
    <property type="molecule type" value="Genomic_DNA"/>
</dbReference>
<evidence type="ECO:0000313" key="2">
    <source>
        <dbReference type="Proteomes" id="UP000310719"/>
    </source>
</evidence>
<protein>
    <submittedName>
        <fullName evidence="1">Uncharacterized protein</fullName>
    </submittedName>
</protein>
<proteinExistence type="predicted"/>
<accession>A0A4U9HY55</accession>
<reference evidence="1 2" key="1">
    <citation type="submission" date="2019-05" db="EMBL/GenBank/DDBJ databases">
        <authorList>
            <consortium name="Pathogen Informatics"/>
        </authorList>
    </citation>
    <scope>NUCLEOTIDE SEQUENCE [LARGE SCALE GENOMIC DNA]</scope>
    <source>
        <strain evidence="1 2">NCTC13032</strain>
    </source>
</reference>